<dbReference type="InterPro" id="IPR006016">
    <property type="entry name" value="UspA"/>
</dbReference>
<reference evidence="3 4" key="1">
    <citation type="submission" date="2019-10" db="EMBL/GenBank/DDBJ databases">
        <title>Rubrobacter sp nov SCSIO 52090 isolated from a deep-sea sediment in the South China Sea.</title>
        <authorList>
            <person name="Chen R.W."/>
        </authorList>
    </citation>
    <scope>NUCLEOTIDE SEQUENCE [LARGE SCALE GENOMIC DNA]</scope>
    <source>
        <strain evidence="3 4">SCSIO 52909</strain>
    </source>
</reference>
<dbReference type="InterPro" id="IPR006015">
    <property type="entry name" value="Universal_stress_UspA"/>
</dbReference>
<dbReference type="SUPFAM" id="SSF52402">
    <property type="entry name" value="Adenine nucleotide alpha hydrolases-like"/>
    <property type="match status" value="1"/>
</dbReference>
<dbReference type="EMBL" id="CP045119">
    <property type="protein sequence ID" value="QIN85281.1"/>
    <property type="molecule type" value="Genomic_DNA"/>
</dbReference>
<proteinExistence type="inferred from homology"/>
<dbReference type="Proteomes" id="UP000501452">
    <property type="component" value="Chromosome"/>
</dbReference>
<name>A0A6G8QFV2_9ACTN</name>
<dbReference type="KEGG" id="rub:GBA63_19075"/>
<dbReference type="PANTHER" id="PTHR46268">
    <property type="entry name" value="STRESS RESPONSE PROTEIN NHAX"/>
    <property type="match status" value="1"/>
</dbReference>
<dbReference type="InterPro" id="IPR014729">
    <property type="entry name" value="Rossmann-like_a/b/a_fold"/>
</dbReference>
<protein>
    <submittedName>
        <fullName evidence="3">Universal stress protein</fullName>
    </submittedName>
</protein>
<evidence type="ECO:0000256" key="1">
    <source>
        <dbReference type="ARBA" id="ARBA00008791"/>
    </source>
</evidence>
<organism evidence="3 4">
    <name type="scientific">Rubrobacter tropicus</name>
    <dbReference type="NCBI Taxonomy" id="2653851"/>
    <lineage>
        <taxon>Bacteria</taxon>
        <taxon>Bacillati</taxon>
        <taxon>Actinomycetota</taxon>
        <taxon>Rubrobacteria</taxon>
        <taxon>Rubrobacterales</taxon>
        <taxon>Rubrobacteraceae</taxon>
        <taxon>Rubrobacter</taxon>
    </lineage>
</organism>
<keyword evidence="4" id="KW-1185">Reference proteome</keyword>
<dbReference type="PANTHER" id="PTHR46268:SF6">
    <property type="entry name" value="UNIVERSAL STRESS PROTEIN UP12"/>
    <property type="match status" value="1"/>
</dbReference>
<gene>
    <name evidence="3" type="ORF">GBA63_19075</name>
</gene>
<dbReference type="Pfam" id="PF00582">
    <property type="entry name" value="Usp"/>
    <property type="match status" value="1"/>
</dbReference>
<dbReference type="AlphaFoldDB" id="A0A6G8QFV2"/>
<evidence type="ECO:0000259" key="2">
    <source>
        <dbReference type="Pfam" id="PF00582"/>
    </source>
</evidence>
<feature type="domain" description="UspA" evidence="2">
    <location>
        <begin position="7"/>
        <end position="142"/>
    </location>
</feature>
<comment type="similarity">
    <text evidence="1">Belongs to the universal stress protein A family.</text>
</comment>
<dbReference type="CDD" id="cd00293">
    <property type="entry name" value="USP-like"/>
    <property type="match status" value="1"/>
</dbReference>
<evidence type="ECO:0000313" key="3">
    <source>
        <dbReference type="EMBL" id="QIN85281.1"/>
    </source>
</evidence>
<sequence>MAVSPGRVLLAAGGSRESDAAPLVAMTLAASTDSALHVVHVGRGHPPWFERHEGLVEWLRQEAQGCLDQQVAKIEDAGGIVARTHLRMSGRPADAILEVSEEIGAGFIVLGGRRRGKLRRALTGGVSDRVVRNARCPVLIVRGARNGRR</sequence>
<dbReference type="Gene3D" id="3.40.50.620">
    <property type="entry name" value="HUPs"/>
    <property type="match status" value="1"/>
</dbReference>
<dbReference type="PRINTS" id="PR01438">
    <property type="entry name" value="UNVRSLSTRESS"/>
</dbReference>
<evidence type="ECO:0000313" key="4">
    <source>
        <dbReference type="Proteomes" id="UP000501452"/>
    </source>
</evidence>
<accession>A0A6G8QFV2</accession>